<evidence type="ECO:0000313" key="2">
    <source>
        <dbReference type="Proteomes" id="UP000252419"/>
    </source>
</evidence>
<accession>A0A367U7Z0</accession>
<dbReference type="Proteomes" id="UP000252419">
    <property type="component" value="Unassembled WGS sequence"/>
</dbReference>
<keyword evidence="2" id="KW-1185">Reference proteome</keyword>
<dbReference type="RefSeq" id="WP_147250143.1">
    <property type="nucleotide sequence ID" value="NZ_JPWA01000036.1"/>
</dbReference>
<dbReference type="AlphaFoldDB" id="A0A367U7Z0"/>
<name>A0A367U7Z0_9PROT</name>
<dbReference type="EMBL" id="JPWA01000036">
    <property type="protein sequence ID" value="RCK04131.1"/>
    <property type="molecule type" value="Genomic_DNA"/>
</dbReference>
<sequence length="325" mass="35739">MKKTGFDHQRSRMQELGETIIADVFINPGTCPTAMDIGRYFSLCAEYADCLYWGAPKAGIPDIQIGGVADFLDDVGNPTVMATARFPDMAPPPGLTWQEIVRLGMNDTAHMFVWMDGFCFDSDSPEGVSSPFELYDVRVGLYVTLQEQSSARLSKLETEYDWWAETARLAEETLKNANGWEAAQIKADEALNTFKSNIAKSGYPEFTLAGIRELAPLVDEVTVTDSFGDRWIVRLIREDHDGATAISPVAVEYAIIDGEQVNTDFTRRAHVLKTFAGEPRFGENASVFPTGLRAVVDRAREDVTCLAVTSNSALDAHSGLGPSMM</sequence>
<proteinExistence type="predicted"/>
<comment type="caution">
    <text evidence="1">The sequence shown here is derived from an EMBL/GenBank/DDBJ whole genome shotgun (WGS) entry which is preliminary data.</text>
</comment>
<protein>
    <submittedName>
        <fullName evidence="1">Uncharacterized protein</fullName>
    </submittedName>
</protein>
<organism evidence="1 2">
    <name type="scientific">Thalassospira xianhensis MCCC 1A02616</name>
    <dbReference type="NCBI Taxonomy" id="1177929"/>
    <lineage>
        <taxon>Bacteria</taxon>
        <taxon>Pseudomonadati</taxon>
        <taxon>Pseudomonadota</taxon>
        <taxon>Alphaproteobacteria</taxon>
        <taxon>Rhodospirillales</taxon>
        <taxon>Thalassospiraceae</taxon>
        <taxon>Thalassospira</taxon>
    </lineage>
</organism>
<reference evidence="1 2" key="1">
    <citation type="submission" date="2014-07" db="EMBL/GenBank/DDBJ databases">
        <title>Draft genome sequence of Thalassospira xianhensis P-4 (MCCC 1A02616).</title>
        <authorList>
            <person name="Lai Q."/>
            <person name="Shao Z."/>
        </authorList>
    </citation>
    <scope>NUCLEOTIDE SEQUENCE [LARGE SCALE GENOMIC DNA]</scope>
    <source>
        <strain evidence="1 2">MCCC 1A02616</strain>
    </source>
</reference>
<evidence type="ECO:0000313" key="1">
    <source>
        <dbReference type="EMBL" id="RCK04131.1"/>
    </source>
</evidence>
<gene>
    <name evidence="1" type="ORF">TH5_21340</name>
</gene>